<dbReference type="Proteomes" id="UP000238205">
    <property type="component" value="Unassembled WGS sequence"/>
</dbReference>
<gene>
    <name evidence="5" type="ORF">CLV38_1318</name>
</gene>
<keyword evidence="3" id="KW-0560">Oxidoreductase</keyword>
<keyword evidence="6" id="KW-1185">Reference proteome</keyword>
<evidence type="ECO:0000256" key="1">
    <source>
        <dbReference type="ARBA" id="ARBA00007905"/>
    </source>
</evidence>
<dbReference type="EMBL" id="PVTO01000031">
    <property type="protein sequence ID" value="PRY76508.1"/>
    <property type="molecule type" value="Genomic_DNA"/>
</dbReference>
<proteinExistence type="inferred from homology"/>
<protein>
    <submittedName>
        <fullName evidence="5">Aldo/keto reductase family protein</fullName>
    </submittedName>
</protein>
<name>A0A2T0VWY4_9LACT</name>
<feature type="domain" description="NADP-dependent oxidoreductase" evidence="4">
    <location>
        <begin position="1"/>
        <end position="71"/>
    </location>
</feature>
<dbReference type="AlphaFoldDB" id="A0A2T0VWY4"/>
<dbReference type="InterPro" id="IPR020471">
    <property type="entry name" value="AKR"/>
</dbReference>
<keyword evidence="2" id="KW-0521">NADP</keyword>
<comment type="caution">
    <text evidence="5">The sequence shown here is derived from an EMBL/GenBank/DDBJ whole genome shotgun (WGS) entry which is preliminary data.</text>
</comment>
<evidence type="ECO:0000256" key="2">
    <source>
        <dbReference type="ARBA" id="ARBA00022857"/>
    </source>
</evidence>
<reference evidence="5 6" key="1">
    <citation type="submission" date="2018-03" db="EMBL/GenBank/DDBJ databases">
        <title>Genomic Encyclopedia of Archaeal and Bacterial Type Strains, Phase II (KMG-II): from individual species to whole genera.</title>
        <authorList>
            <person name="Goeker M."/>
        </authorList>
    </citation>
    <scope>NUCLEOTIDE SEQUENCE [LARGE SCALE GENOMIC DNA]</scope>
    <source>
        <strain evidence="5 6">DSM 13175</strain>
    </source>
</reference>
<organism evidence="5 6">
    <name type="scientific">Alkalibacterium olivapovliticus</name>
    <dbReference type="NCBI Taxonomy" id="99907"/>
    <lineage>
        <taxon>Bacteria</taxon>
        <taxon>Bacillati</taxon>
        <taxon>Bacillota</taxon>
        <taxon>Bacilli</taxon>
        <taxon>Lactobacillales</taxon>
        <taxon>Carnobacteriaceae</taxon>
        <taxon>Alkalibacterium</taxon>
    </lineage>
</organism>
<dbReference type="Pfam" id="PF00248">
    <property type="entry name" value="Aldo_ket_red"/>
    <property type="match status" value="1"/>
</dbReference>
<dbReference type="GO" id="GO:0016616">
    <property type="term" value="F:oxidoreductase activity, acting on the CH-OH group of donors, NAD or NADP as acceptor"/>
    <property type="evidence" value="ECO:0007669"/>
    <property type="project" value="UniProtKB-ARBA"/>
</dbReference>
<dbReference type="PRINTS" id="PR00069">
    <property type="entry name" value="ALDKETRDTASE"/>
</dbReference>
<evidence type="ECO:0000313" key="5">
    <source>
        <dbReference type="EMBL" id="PRY76508.1"/>
    </source>
</evidence>
<sequence>MEEYYNAGKIRAIGVINFYPNRFIDIAEFSEITPKLNQVETHVFNQQVEAQKIMQEYNTQIESWGPFAEGKNDFFTNETLKIIGEKYGNDFDIKPKRKLIFLSL</sequence>
<comment type="similarity">
    <text evidence="1">Belongs to the aldo/keto reductase family.</text>
</comment>
<evidence type="ECO:0000256" key="3">
    <source>
        <dbReference type="ARBA" id="ARBA00023002"/>
    </source>
</evidence>
<dbReference type="InterPro" id="IPR023210">
    <property type="entry name" value="NADP_OxRdtase_dom"/>
</dbReference>
<evidence type="ECO:0000259" key="4">
    <source>
        <dbReference type="Pfam" id="PF00248"/>
    </source>
</evidence>
<accession>A0A2T0VWY4</accession>
<dbReference type="PANTHER" id="PTHR43827:SF3">
    <property type="entry name" value="NADP-DEPENDENT OXIDOREDUCTASE DOMAIN-CONTAINING PROTEIN"/>
    <property type="match status" value="1"/>
</dbReference>
<dbReference type="PANTHER" id="PTHR43827">
    <property type="entry name" value="2,5-DIKETO-D-GLUCONIC ACID REDUCTASE"/>
    <property type="match status" value="1"/>
</dbReference>
<dbReference type="InterPro" id="IPR036812">
    <property type="entry name" value="NAD(P)_OxRdtase_dom_sf"/>
</dbReference>
<evidence type="ECO:0000313" key="6">
    <source>
        <dbReference type="Proteomes" id="UP000238205"/>
    </source>
</evidence>
<dbReference type="SUPFAM" id="SSF51430">
    <property type="entry name" value="NAD(P)-linked oxidoreductase"/>
    <property type="match status" value="1"/>
</dbReference>
<dbReference type="Gene3D" id="3.20.20.100">
    <property type="entry name" value="NADP-dependent oxidoreductase domain"/>
    <property type="match status" value="1"/>
</dbReference>